<comment type="caution">
    <text evidence="1">The sequence shown here is derived from an EMBL/GenBank/DDBJ whole genome shotgun (WGS) entry which is preliminary data.</text>
</comment>
<dbReference type="Proteomes" id="UP000646523">
    <property type="component" value="Unassembled WGS sequence"/>
</dbReference>
<reference evidence="1" key="1">
    <citation type="journal article" date="2014" name="Int. J. Syst. Evol. Microbiol.">
        <title>Complete genome sequence of Corynebacterium casei LMG S-19264T (=DSM 44701T), isolated from a smear-ripened cheese.</title>
        <authorList>
            <consortium name="US DOE Joint Genome Institute (JGI-PGF)"/>
            <person name="Walter F."/>
            <person name="Albersmeier A."/>
            <person name="Kalinowski J."/>
            <person name="Ruckert C."/>
        </authorList>
    </citation>
    <scope>NUCLEOTIDE SEQUENCE</scope>
    <source>
        <strain evidence="1">CGMCC 4.7368</strain>
    </source>
</reference>
<dbReference type="AlphaFoldDB" id="A0A917Z7B8"/>
<organism evidence="1 2">
    <name type="scientific">Nonomuraea cavernae</name>
    <dbReference type="NCBI Taxonomy" id="2045107"/>
    <lineage>
        <taxon>Bacteria</taxon>
        <taxon>Bacillati</taxon>
        <taxon>Actinomycetota</taxon>
        <taxon>Actinomycetes</taxon>
        <taxon>Streptosporangiales</taxon>
        <taxon>Streptosporangiaceae</taxon>
        <taxon>Nonomuraea</taxon>
    </lineage>
</organism>
<protein>
    <recommendedName>
        <fullName evidence="3">C2H2-type domain-containing protein</fullName>
    </recommendedName>
</protein>
<dbReference type="EMBL" id="BMNH01000016">
    <property type="protein sequence ID" value="GGO74860.1"/>
    <property type="molecule type" value="Genomic_DNA"/>
</dbReference>
<keyword evidence="2" id="KW-1185">Reference proteome</keyword>
<gene>
    <name evidence="1" type="ORF">GCM10012289_48530</name>
</gene>
<accession>A0A917Z7B8</accession>
<name>A0A917Z7B8_9ACTN</name>
<evidence type="ECO:0008006" key="3">
    <source>
        <dbReference type="Google" id="ProtNLM"/>
    </source>
</evidence>
<proteinExistence type="predicted"/>
<evidence type="ECO:0000313" key="2">
    <source>
        <dbReference type="Proteomes" id="UP000646523"/>
    </source>
</evidence>
<sequence length="149" mass="16742">MRMAVGHRGVVLVRDGFSTRRMWLFECLRCWYVWEEAYLVRHVTDDHGNDVEVWLQGGVPVQPPWSGTCCPGCGVYHVTSFPVGYLAQHPELAPAPEPEPLMAATPVARWVPPARAPLPGRLLVAMGLPVLAFIGYELYENLFVRTHPH</sequence>
<evidence type="ECO:0000313" key="1">
    <source>
        <dbReference type="EMBL" id="GGO74860.1"/>
    </source>
</evidence>
<reference evidence="1" key="2">
    <citation type="submission" date="2020-09" db="EMBL/GenBank/DDBJ databases">
        <authorList>
            <person name="Sun Q."/>
            <person name="Zhou Y."/>
        </authorList>
    </citation>
    <scope>NUCLEOTIDE SEQUENCE</scope>
    <source>
        <strain evidence="1">CGMCC 4.7368</strain>
    </source>
</reference>